<evidence type="ECO:0000313" key="1">
    <source>
        <dbReference type="EMBL" id="KAK3721760.1"/>
    </source>
</evidence>
<dbReference type="Proteomes" id="UP001281147">
    <property type="component" value="Unassembled WGS sequence"/>
</dbReference>
<sequence length="899" mass="101237">MDDPISRGLPFELGDIWHHIEVHPEEGTETLFKLLPADFEDLKLNDAINTYHHDLRLPELDCVNGDVGEQLRGVDSDAVSFVAALEGHETESNDANTDVWTINFDREEAGDFTRLHCWESFEKKAVPNAERTPYLSEAGPNAFDAALTQFEKGSTRTGVLPQDVMLRALCNLALGRSSLFFQWDAAKNVFACSLPDTPISGYSSTASESLLKGMMHLGTTYRTLVDYASSDVPFSPSHTAIIAFKGCIRTLLDAIERNVTQRTSGIRSILRLQRVTTVVHHLLELMSKLMDSIKDYATDEAVISALSDRVHYIVSAQHSFSDIPKLILARTSQPWLDRLCTDLGLKQDSVQQSVYRPEDDMEDVKDTSSISIAPQPQKIRSLPSFVDENDRALIMETRESLQTLREHVPNYGLDTQILSDVSLGDLNGIGHATLLFSNEGRSTLMEDGSAWTDDDAQHQRLAFLDAQMSQLPTHHEQHQDRLEMIIEQTLDTDHSVTAHATFCGNLEYNPIEQMRPVIKAHRKLISKALLRHLFLHLKLLDHLHLQRQYHLFGNGEFVSRISTALFSTETQSAERKRGVVPTGETMGLRLGAREGQRWPPASSELRLTLMNVLTETHGKEKSGQSPSVKKVLPGGLSFSIRELPDQDIERVLDPSSIYALDFLRLQYSPPPCIDAILTPMAMQSYDTVFRFLLRLLRVLDITTKMQTAVARSRPSYGWRRSKQSTEMRTKARFASEAHHLVSVLVSHLIQVGIEAPWRVFSSTLARIEKALHDESHDNEDDNSLVGLDSLRKLHDDFLQNVRNKLFLRQKHERIRSAIEAVFTAILSCAAALEQEKTDDLAVTLKTFERSISDLLALLRTALDKPPKSSSMTDSLESEVEAMRMLLVRLDWNDIYSSNS</sequence>
<comment type="caution">
    <text evidence="1">The sequence shown here is derived from an EMBL/GenBank/DDBJ whole genome shotgun (WGS) entry which is preliminary data.</text>
</comment>
<evidence type="ECO:0000313" key="2">
    <source>
        <dbReference type="Proteomes" id="UP001281147"/>
    </source>
</evidence>
<keyword evidence="2" id="KW-1185">Reference proteome</keyword>
<gene>
    <name evidence="1" type="ORF">LTR37_002925</name>
</gene>
<reference evidence="1" key="1">
    <citation type="submission" date="2023-07" db="EMBL/GenBank/DDBJ databases">
        <title>Black Yeasts Isolated from many extreme environments.</title>
        <authorList>
            <person name="Coleine C."/>
            <person name="Stajich J.E."/>
            <person name="Selbmann L."/>
        </authorList>
    </citation>
    <scope>NUCLEOTIDE SEQUENCE</scope>
    <source>
        <strain evidence="1">CCFEE 5714</strain>
    </source>
</reference>
<name>A0ACC3NRQ9_9PEZI</name>
<organism evidence="1 2">
    <name type="scientific">Vermiconidia calcicola</name>
    <dbReference type="NCBI Taxonomy" id="1690605"/>
    <lineage>
        <taxon>Eukaryota</taxon>
        <taxon>Fungi</taxon>
        <taxon>Dikarya</taxon>
        <taxon>Ascomycota</taxon>
        <taxon>Pezizomycotina</taxon>
        <taxon>Dothideomycetes</taxon>
        <taxon>Dothideomycetidae</taxon>
        <taxon>Mycosphaerellales</taxon>
        <taxon>Extremaceae</taxon>
        <taxon>Vermiconidia</taxon>
    </lineage>
</organism>
<protein>
    <submittedName>
        <fullName evidence="1">Uncharacterized protein</fullName>
    </submittedName>
</protein>
<proteinExistence type="predicted"/>
<dbReference type="EMBL" id="JAUTXU010000016">
    <property type="protein sequence ID" value="KAK3721760.1"/>
    <property type="molecule type" value="Genomic_DNA"/>
</dbReference>
<accession>A0ACC3NRQ9</accession>